<dbReference type="EMBL" id="JAMQAW010000036">
    <property type="protein sequence ID" value="MCM2392218.1"/>
    <property type="molecule type" value="Genomic_DNA"/>
</dbReference>
<evidence type="ECO:0000256" key="7">
    <source>
        <dbReference type="ARBA" id="ARBA00034000"/>
    </source>
</evidence>
<keyword evidence="10" id="KW-1133">Transmembrane helix</keyword>
<dbReference type="InterPro" id="IPR001460">
    <property type="entry name" value="PCN-bd_Tpept"/>
</dbReference>
<keyword evidence="10" id="KW-0472">Membrane</keyword>
<comment type="caution">
    <text evidence="13">The sequence shown here is derived from an EMBL/GenBank/DDBJ whole genome shotgun (WGS) entry which is preliminary data.</text>
</comment>
<evidence type="ECO:0000313" key="13">
    <source>
        <dbReference type="EMBL" id="MCM2392218.1"/>
    </source>
</evidence>
<evidence type="ECO:0000259" key="12">
    <source>
        <dbReference type="Pfam" id="PF00912"/>
    </source>
</evidence>
<feature type="region of interest" description="Disordered" evidence="9">
    <location>
        <begin position="421"/>
        <end position="450"/>
    </location>
</feature>
<proteinExistence type="predicted"/>
<keyword evidence="10" id="KW-0812">Transmembrane</keyword>
<keyword evidence="1" id="KW-0121">Carboxypeptidase</keyword>
<keyword evidence="2" id="KW-0645">Protease</keyword>
<keyword evidence="4" id="KW-0808">Transferase</keyword>
<evidence type="ECO:0000256" key="5">
    <source>
        <dbReference type="ARBA" id="ARBA00022801"/>
    </source>
</evidence>
<evidence type="ECO:0000256" key="6">
    <source>
        <dbReference type="ARBA" id="ARBA00023268"/>
    </source>
</evidence>
<name>A0ABT0UUF5_9ACTN</name>
<feature type="compositionally biased region" description="Pro residues" evidence="9">
    <location>
        <begin position="785"/>
        <end position="799"/>
    </location>
</feature>
<feature type="transmembrane region" description="Helical" evidence="10">
    <location>
        <begin position="51"/>
        <end position="73"/>
    </location>
</feature>
<dbReference type="Gene3D" id="1.10.3810.10">
    <property type="entry name" value="Biosynthetic peptidoglycan transglycosylase-like"/>
    <property type="match status" value="1"/>
</dbReference>
<evidence type="ECO:0000256" key="4">
    <source>
        <dbReference type="ARBA" id="ARBA00022679"/>
    </source>
</evidence>
<dbReference type="InterPro" id="IPR050396">
    <property type="entry name" value="Glycosyltr_51/Transpeptidase"/>
</dbReference>
<dbReference type="Proteomes" id="UP001431429">
    <property type="component" value="Unassembled WGS sequence"/>
</dbReference>
<reference evidence="13" key="1">
    <citation type="submission" date="2022-06" db="EMBL/GenBank/DDBJ databases">
        <title>Genome public.</title>
        <authorList>
            <person name="Sun Q."/>
        </authorList>
    </citation>
    <scope>NUCLEOTIDE SEQUENCE</scope>
    <source>
        <strain evidence="13">CWNU-1</strain>
    </source>
</reference>
<dbReference type="InterPro" id="IPR001264">
    <property type="entry name" value="Glyco_trans_51"/>
</dbReference>
<dbReference type="InterPro" id="IPR012338">
    <property type="entry name" value="Beta-lactam/transpept-like"/>
</dbReference>
<evidence type="ECO:0000256" key="1">
    <source>
        <dbReference type="ARBA" id="ARBA00022645"/>
    </source>
</evidence>
<accession>A0ABT0UUF5</accession>
<organism evidence="13 14">
    <name type="scientific">Streptomyces albipurpureus</name>
    <dbReference type="NCBI Taxonomy" id="2897419"/>
    <lineage>
        <taxon>Bacteria</taxon>
        <taxon>Bacillati</taxon>
        <taxon>Actinomycetota</taxon>
        <taxon>Actinomycetes</taxon>
        <taxon>Kitasatosporales</taxon>
        <taxon>Streptomycetaceae</taxon>
        <taxon>Streptomyces</taxon>
    </lineage>
</organism>
<evidence type="ECO:0000313" key="14">
    <source>
        <dbReference type="Proteomes" id="UP001431429"/>
    </source>
</evidence>
<dbReference type="Pfam" id="PF00912">
    <property type="entry name" value="Transgly"/>
    <property type="match status" value="1"/>
</dbReference>
<evidence type="ECO:0000256" key="3">
    <source>
        <dbReference type="ARBA" id="ARBA00022676"/>
    </source>
</evidence>
<dbReference type="InterPro" id="IPR023346">
    <property type="entry name" value="Lysozyme-like_dom_sf"/>
</dbReference>
<feature type="domain" description="Penicillin-binding protein transpeptidase" evidence="11">
    <location>
        <begin position="372"/>
        <end position="628"/>
    </location>
</feature>
<sequence>MSQEPPQQGWTPRDETVSAPGPGAVPGQPGTRGNKPRRTGWRRLVPTWRMVLGAILLIALLLIGGFAAGYLLVDIPPANATATAQSNVYLYEDGTLIARDGEINRENVQLAQVPLTVQHAVLAAEDRNFYSERAVDPKAMVRAAWNTLTGKGKQSGSTITQQYVKNYYLGQEQTLSRKWKEFFISIKLSREQSKSEILQGYLNTSYFGRNAYGIQAAAQAYYSKDIEDIDTAEGAYLASLLNAPSAYDVTTHPENQAAALGRWNYTLNGMVKEDWLSESERAAMTFPVPQKAKPANGLSGQRGYVVQAVEEYLTGHDVMDESTLAAGGYRITTTVERAKQDAFVEAVDDQVMSQVSEDRKADRNVRVGGASIDPESGRVVALYGGVDYTQQYVNNATRRDYQVGSTFKPFVFTAAVQNDSRTQDGRRITPETVYDGTDRRPVRGWSGGRYAPENEDGISYGPITVREATDRSVNAVYAQMAVDVGPHRVRQTAIDLGIPASTPDLTASPSIALGPATASVLDMAEAYATLANHGRHGTYTLVTKVTKDGATVRLPKDDSRQVVSREAADTTTSILQSVVDSGTGTAAQSAGRPAAGKTGTAEEDKAAWFAGYTPELATVVAVMGQDPDTGAQKPLYGALGLPRINGGGAPARIWGQFTGMALEGTEINEFDLELEPGAEPEPLPGSPSEEEPPPQSPTPSGPSSEPPGETPDQSPGQSEGPSETGPPSSGDGDVDTGQGDGSASTGPGGPAPDTRPGPRDGPDGFGRFGEHGSGPGGHHDHGQPGQPPPGPPPEVIHQR</sequence>
<dbReference type="Pfam" id="PF00905">
    <property type="entry name" value="Transpeptidase"/>
    <property type="match status" value="1"/>
</dbReference>
<evidence type="ECO:0000259" key="11">
    <source>
        <dbReference type="Pfam" id="PF00905"/>
    </source>
</evidence>
<feature type="compositionally biased region" description="Polar residues" evidence="9">
    <location>
        <begin position="1"/>
        <end position="10"/>
    </location>
</feature>
<feature type="region of interest" description="Disordered" evidence="9">
    <location>
        <begin position="675"/>
        <end position="799"/>
    </location>
</feature>
<keyword evidence="14" id="KW-1185">Reference proteome</keyword>
<keyword evidence="6" id="KW-0511">Multifunctional enzyme</keyword>
<dbReference type="SUPFAM" id="SSF56601">
    <property type="entry name" value="beta-lactamase/transpeptidase-like"/>
    <property type="match status" value="1"/>
</dbReference>
<feature type="compositionally biased region" description="Pro residues" evidence="9">
    <location>
        <begin position="693"/>
        <end position="709"/>
    </location>
</feature>
<feature type="domain" description="Glycosyl transferase family 51" evidence="12">
    <location>
        <begin position="97"/>
        <end position="270"/>
    </location>
</feature>
<evidence type="ECO:0000256" key="10">
    <source>
        <dbReference type="SAM" id="Phobius"/>
    </source>
</evidence>
<evidence type="ECO:0000256" key="8">
    <source>
        <dbReference type="ARBA" id="ARBA00049902"/>
    </source>
</evidence>
<feature type="compositionally biased region" description="Low complexity" evidence="9">
    <location>
        <begin position="710"/>
        <end position="745"/>
    </location>
</feature>
<gene>
    <name evidence="13" type="ORF">NBG84_28710</name>
</gene>
<keyword evidence="3" id="KW-0328">Glycosyltransferase</keyword>
<dbReference type="PANTHER" id="PTHR32282">
    <property type="entry name" value="BINDING PROTEIN TRANSPEPTIDASE, PUTATIVE-RELATED"/>
    <property type="match status" value="1"/>
</dbReference>
<keyword evidence="5" id="KW-0378">Hydrolase</keyword>
<feature type="compositionally biased region" description="Low complexity" evidence="9">
    <location>
        <begin position="19"/>
        <end position="29"/>
    </location>
</feature>
<dbReference type="RefSeq" id="WP_250922522.1">
    <property type="nucleotide sequence ID" value="NZ_JAMQAW010000036.1"/>
</dbReference>
<dbReference type="Gene3D" id="3.40.710.10">
    <property type="entry name" value="DD-peptidase/beta-lactamase superfamily"/>
    <property type="match status" value="1"/>
</dbReference>
<evidence type="ECO:0000256" key="2">
    <source>
        <dbReference type="ARBA" id="ARBA00022670"/>
    </source>
</evidence>
<dbReference type="InterPro" id="IPR036950">
    <property type="entry name" value="PBP_transglycosylase"/>
</dbReference>
<feature type="region of interest" description="Disordered" evidence="9">
    <location>
        <begin position="581"/>
        <end position="600"/>
    </location>
</feature>
<evidence type="ECO:0000256" key="9">
    <source>
        <dbReference type="SAM" id="MobiDB-lite"/>
    </source>
</evidence>
<comment type="catalytic activity">
    <reaction evidence="8">
        <text>[GlcNAc-(1-&gt;4)-Mur2Ac(oyl-L-Ala-gamma-D-Glu-L-Lys-D-Ala-D-Ala)](n)-di-trans,octa-cis-undecaprenyl diphosphate + beta-D-GlcNAc-(1-&gt;4)-Mur2Ac(oyl-L-Ala-gamma-D-Glu-L-Lys-D-Ala-D-Ala)-di-trans,octa-cis-undecaprenyl diphosphate = [GlcNAc-(1-&gt;4)-Mur2Ac(oyl-L-Ala-gamma-D-Glu-L-Lys-D-Ala-D-Ala)](n+1)-di-trans,octa-cis-undecaprenyl diphosphate + di-trans,octa-cis-undecaprenyl diphosphate + H(+)</text>
        <dbReference type="Rhea" id="RHEA:23708"/>
        <dbReference type="Rhea" id="RHEA-COMP:9602"/>
        <dbReference type="Rhea" id="RHEA-COMP:9603"/>
        <dbReference type="ChEBI" id="CHEBI:15378"/>
        <dbReference type="ChEBI" id="CHEBI:58405"/>
        <dbReference type="ChEBI" id="CHEBI:60033"/>
        <dbReference type="ChEBI" id="CHEBI:78435"/>
        <dbReference type="EC" id="2.4.99.28"/>
    </reaction>
</comment>
<feature type="compositionally biased region" description="Gly residues" evidence="9">
    <location>
        <begin position="763"/>
        <end position="776"/>
    </location>
</feature>
<dbReference type="SUPFAM" id="SSF53955">
    <property type="entry name" value="Lysozyme-like"/>
    <property type="match status" value="1"/>
</dbReference>
<comment type="catalytic activity">
    <reaction evidence="7">
        <text>Preferential cleavage: (Ac)2-L-Lys-D-Ala-|-D-Ala. Also transpeptidation of peptidyl-alanyl moieties that are N-acyl substituents of D-alanine.</text>
        <dbReference type="EC" id="3.4.16.4"/>
    </reaction>
</comment>
<feature type="region of interest" description="Disordered" evidence="9">
    <location>
        <begin position="1"/>
        <end position="39"/>
    </location>
</feature>
<dbReference type="PANTHER" id="PTHR32282:SF34">
    <property type="entry name" value="PENICILLIN-BINDING PROTEIN 1A"/>
    <property type="match status" value="1"/>
</dbReference>
<protein>
    <submittedName>
        <fullName evidence="13">Penicillin-binding protein</fullName>
    </submittedName>
</protein>